<accession>A0AAD2JM84</accession>
<sequence length="440" mass="50945">MSQNKKFAVVVSLMIIGCWNSLRKASRVLLTDDGNNQEFVLPRLAETKNHESRTLLLENQDREITPTFENPLVSRVQNASDIPTNQQQQKQAEPSWTSYDASQEPFGDSFSSCLIWMDDYQQLGEWIAYHYHVLPLRYLVFFRDPKSQLDPKPIFDKWKDRIHVEYWANETDFMTKDIHREYMRISDAGKRFHSGQNMFYHACLGHLQQHNRTWTVVIDTDEYLSLDSANVPNVTDRLLEPGAALNLIKRVHARDPSTGITDKTPEKWFHNCTSMGRIEYTSYESPTRAVLKDVPSGIDPYRLVTLRFRHAGRGLIGKSIVDVSHLNMTQLKWKTISTHKMFRGCLGVWGNRRDLMYVGHYLGSVEGYQRPSDYRVWINRTQKLIRLNGKSGRKIKEGKGDDIRPWIQGFAKDVGVEKLRYFLGDVGFPLNPTTAMGQLQ</sequence>
<protein>
    <recommendedName>
        <fullName evidence="4">Glycosyltransferase family 92 protein</fullName>
    </recommendedName>
</protein>
<proteinExistence type="predicted"/>
<reference evidence="2" key="1">
    <citation type="submission" date="2023-08" db="EMBL/GenBank/DDBJ databases">
        <authorList>
            <person name="Audoor S."/>
            <person name="Bilcke G."/>
        </authorList>
    </citation>
    <scope>NUCLEOTIDE SEQUENCE</scope>
</reference>
<dbReference type="AlphaFoldDB" id="A0AAD2JM84"/>
<organism evidence="2 3">
    <name type="scientific">Cylindrotheca closterium</name>
    <dbReference type="NCBI Taxonomy" id="2856"/>
    <lineage>
        <taxon>Eukaryota</taxon>
        <taxon>Sar</taxon>
        <taxon>Stramenopiles</taxon>
        <taxon>Ochrophyta</taxon>
        <taxon>Bacillariophyta</taxon>
        <taxon>Bacillariophyceae</taxon>
        <taxon>Bacillariophycidae</taxon>
        <taxon>Bacillariales</taxon>
        <taxon>Bacillariaceae</taxon>
        <taxon>Cylindrotheca</taxon>
    </lineage>
</organism>
<name>A0AAD2JM84_9STRA</name>
<gene>
    <name evidence="2" type="ORF">CYCCA115_LOCUS20396</name>
</gene>
<evidence type="ECO:0000313" key="3">
    <source>
        <dbReference type="Proteomes" id="UP001295423"/>
    </source>
</evidence>
<keyword evidence="3" id="KW-1185">Reference proteome</keyword>
<dbReference type="EMBL" id="CAKOGP040002169">
    <property type="protein sequence ID" value="CAJ1963948.1"/>
    <property type="molecule type" value="Genomic_DNA"/>
</dbReference>
<evidence type="ECO:0000256" key="1">
    <source>
        <dbReference type="SAM" id="MobiDB-lite"/>
    </source>
</evidence>
<evidence type="ECO:0008006" key="4">
    <source>
        <dbReference type="Google" id="ProtNLM"/>
    </source>
</evidence>
<feature type="region of interest" description="Disordered" evidence="1">
    <location>
        <begin position="82"/>
        <end position="102"/>
    </location>
</feature>
<dbReference type="PROSITE" id="PS51257">
    <property type="entry name" value="PROKAR_LIPOPROTEIN"/>
    <property type="match status" value="1"/>
</dbReference>
<dbReference type="Proteomes" id="UP001295423">
    <property type="component" value="Unassembled WGS sequence"/>
</dbReference>
<feature type="compositionally biased region" description="Polar residues" evidence="1">
    <location>
        <begin position="82"/>
        <end position="101"/>
    </location>
</feature>
<comment type="caution">
    <text evidence="2">The sequence shown here is derived from an EMBL/GenBank/DDBJ whole genome shotgun (WGS) entry which is preliminary data.</text>
</comment>
<evidence type="ECO:0000313" key="2">
    <source>
        <dbReference type="EMBL" id="CAJ1963948.1"/>
    </source>
</evidence>